<accession>A0A0F9VFK1</accession>
<dbReference type="NCBIfam" id="TIGR03426">
    <property type="entry name" value="shape_MreD"/>
    <property type="match status" value="1"/>
</dbReference>
<dbReference type="AlphaFoldDB" id="A0A0F9VFK1"/>
<sequence>MKKFLFLILILYVISLAQTSFFVPFSISGELPNLILIFVIFFVLLEDPKENLGFFVSLFGGLFIDIFSSHLLGTTTILLLITAFLLKKLSYSLKKMTFFWFSLLSLAALIFYKLFLDFILYFIQEPALKIDYFRISPGTLLSVELIYSFVLLLVGFHLIDFFKKYVRFLSKKT</sequence>
<evidence type="ECO:0000313" key="8">
    <source>
        <dbReference type="EMBL" id="KKO02805.1"/>
    </source>
</evidence>
<evidence type="ECO:0008006" key="9">
    <source>
        <dbReference type="Google" id="ProtNLM"/>
    </source>
</evidence>
<gene>
    <name evidence="8" type="ORF">LCGC14_0102550</name>
</gene>
<keyword evidence="2" id="KW-1003">Cell membrane</keyword>
<reference evidence="8" key="1">
    <citation type="journal article" date="2015" name="Nature">
        <title>Complex archaea that bridge the gap between prokaryotes and eukaryotes.</title>
        <authorList>
            <person name="Spang A."/>
            <person name="Saw J.H."/>
            <person name="Jorgensen S.L."/>
            <person name="Zaremba-Niedzwiedzka K."/>
            <person name="Martijn J."/>
            <person name="Lind A.E."/>
            <person name="van Eijk R."/>
            <person name="Schleper C."/>
            <person name="Guy L."/>
            <person name="Ettema T.J."/>
        </authorList>
    </citation>
    <scope>NUCLEOTIDE SEQUENCE</scope>
</reference>
<feature type="transmembrane region" description="Helical" evidence="7">
    <location>
        <begin position="27"/>
        <end position="45"/>
    </location>
</feature>
<evidence type="ECO:0000256" key="1">
    <source>
        <dbReference type="ARBA" id="ARBA00004651"/>
    </source>
</evidence>
<dbReference type="InterPro" id="IPR007227">
    <property type="entry name" value="Cell_shape_determining_MreD"/>
</dbReference>
<feature type="transmembrane region" description="Helical" evidence="7">
    <location>
        <begin position="135"/>
        <end position="159"/>
    </location>
</feature>
<keyword evidence="6 7" id="KW-0472">Membrane</keyword>
<dbReference type="GO" id="GO:0005886">
    <property type="term" value="C:plasma membrane"/>
    <property type="evidence" value="ECO:0007669"/>
    <property type="project" value="UniProtKB-SubCell"/>
</dbReference>
<keyword evidence="4" id="KW-0133">Cell shape</keyword>
<keyword evidence="5 7" id="KW-1133">Transmembrane helix</keyword>
<name>A0A0F9VFK1_9ZZZZ</name>
<protein>
    <recommendedName>
        <fullName evidence="9">Rod shape-determining protein MreD</fullName>
    </recommendedName>
</protein>
<evidence type="ECO:0000256" key="5">
    <source>
        <dbReference type="ARBA" id="ARBA00022989"/>
    </source>
</evidence>
<dbReference type="Pfam" id="PF04093">
    <property type="entry name" value="MreD"/>
    <property type="match status" value="1"/>
</dbReference>
<evidence type="ECO:0000256" key="2">
    <source>
        <dbReference type="ARBA" id="ARBA00022475"/>
    </source>
</evidence>
<evidence type="ECO:0000256" key="7">
    <source>
        <dbReference type="SAM" id="Phobius"/>
    </source>
</evidence>
<organism evidence="8">
    <name type="scientific">marine sediment metagenome</name>
    <dbReference type="NCBI Taxonomy" id="412755"/>
    <lineage>
        <taxon>unclassified sequences</taxon>
        <taxon>metagenomes</taxon>
        <taxon>ecological metagenomes</taxon>
    </lineage>
</organism>
<proteinExistence type="predicted"/>
<evidence type="ECO:0000256" key="6">
    <source>
        <dbReference type="ARBA" id="ARBA00023136"/>
    </source>
</evidence>
<evidence type="ECO:0000256" key="3">
    <source>
        <dbReference type="ARBA" id="ARBA00022692"/>
    </source>
</evidence>
<comment type="caution">
    <text evidence="8">The sequence shown here is derived from an EMBL/GenBank/DDBJ whole genome shotgun (WGS) entry which is preliminary data.</text>
</comment>
<evidence type="ECO:0000256" key="4">
    <source>
        <dbReference type="ARBA" id="ARBA00022960"/>
    </source>
</evidence>
<comment type="subcellular location">
    <subcellularLocation>
        <location evidence="1">Cell membrane</location>
        <topology evidence="1">Multi-pass membrane protein</topology>
    </subcellularLocation>
</comment>
<dbReference type="GO" id="GO:0008360">
    <property type="term" value="P:regulation of cell shape"/>
    <property type="evidence" value="ECO:0007669"/>
    <property type="project" value="UniProtKB-KW"/>
</dbReference>
<keyword evidence="3 7" id="KW-0812">Transmembrane</keyword>
<feature type="transmembrane region" description="Helical" evidence="7">
    <location>
        <begin position="97"/>
        <end position="123"/>
    </location>
</feature>
<feature type="transmembrane region" description="Helical" evidence="7">
    <location>
        <begin position="52"/>
        <end position="85"/>
    </location>
</feature>
<dbReference type="EMBL" id="LAZR01000029">
    <property type="protein sequence ID" value="KKO02805.1"/>
    <property type="molecule type" value="Genomic_DNA"/>
</dbReference>